<dbReference type="Proteomes" id="UP000025061">
    <property type="component" value="Unassembled WGS sequence"/>
</dbReference>
<evidence type="ECO:0000256" key="6">
    <source>
        <dbReference type="RuleBase" id="RU362079"/>
    </source>
</evidence>
<evidence type="ECO:0000256" key="5">
    <source>
        <dbReference type="ARBA" id="ARBA00023239"/>
    </source>
</evidence>
<dbReference type="NCBIfam" id="TIGR00525">
    <property type="entry name" value="folB"/>
    <property type="match status" value="1"/>
</dbReference>
<dbReference type="InterPro" id="IPR006157">
    <property type="entry name" value="FolB_dom"/>
</dbReference>
<comment type="catalytic activity">
    <reaction evidence="1 6">
        <text>7,8-dihydroneopterin = 6-hydroxymethyl-7,8-dihydropterin + glycolaldehyde</text>
        <dbReference type="Rhea" id="RHEA:10540"/>
        <dbReference type="ChEBI" id="CHEBI:17001"/>
        <dbReference type="ChEBI" id="CHEBI:17071"/>
        <dbReference type="ChEBI" id="CHEBI:44841"/>
        <dbReference type="EC" id="4.1.2.25"/>
    </reaction>
</comment>
<protein>
    <recommendedName>
        <fullName evidence="6">7,8-dihydroneopterin aldolase</fullName>
        <ecNumber evidence="6">4.1.2.25</ecNumber>
    </recommendedName>
</protein>
<reference evidence="8 9" key="1">
    <citation type="submission" date="2013-04" db="EMBL/GenBank/DDBJ databases">
        <title>Hyphomonas hirschiana VP5 Genome Sequencing.</title>
        <authorList>
            <person name="Lai Q."/>
            <person name="Shao Z."/>
        </authorList>
    </citation>
    <scope>NUCLEOTIDE SEQUENCE [LARGE SCALE GENOMIC DNA]</scope>
    <source>
        <strain evidence="8 9">VP5</strain>
    </source>
</reference>
<evidence type="ECO:0000256" key="2">
    <source>
        <dbReference type="ARBA" id="ARBA00005013"/>
    </source>
</evidence>
<dbReference type="PATRIC" id="fig|1280951.3.peg.3417"/>
<evidence type="ECO:0000313" key="9">
    <source>
        <dbReference type="Proteomes" id="UP000025061"/>
    </source>
</evidence>
<dbReference type="NCBIfam" id="TIGR00526">
    <property type="entry name" value="folB_dom"/>
    <property type="match status" value="1"/>
</dbReference>
<dbReference type="CDD" id="cd00534">
    <property type="entry name" value="DHNA_DHNTPE"/>
    <property type="match status" value="1"/>
</dbReference>
<keyword evidence="9" id="KW-1185">Reference proteome</keyword>
<comment type="function">
    <text evidence="6">Catalyzes the conversion of 7,8-dihydroneopterin to 6-hydroxymethyl-7,8-dihydropterin.</text>
</comment>
<dbReference type="Gene3D" id="3.30.1130.10">
    <property type="match status" value="1"/>
</dbReference>
<dbReference type="OrthoDB" id="9808041at2"/>
<organism evidence="8 9">
    <name type="scientific">Hyphomonas hirschiana VP5</name>
    <dbReference type="NCBI Taxonomy" id="1280951"/>
    <lineage>
        <taxon>Bacteria</taxon>
        <taxon>Pseudomonadati</taxon>
        <taxon>Pseudomonadota</taxon>
        <taxon>Alphaproteobacteria</taxon>
        <taxon>Hyphomonadales</taxon>
        <taxon>Hyphomonadaceae</taxon>
        <taxon>Hyphomonas</taxon>
    </lineage>
</organism>
<dbReference type="PANTHER" id="PTHR42844">
    <property type="entry name" value="DIHYDRONEOPTERIN ALDOLASE 1-RELATED"/>
    <property type="match status" value="1"/>
</dbReference>
<evidence type="ECO:0000256" key="3">
    <source>
        <dbReference type="ARBA" id="ARBA00005708"/>
    </source>
</evidence>
<dbReference type="SUPFAM" id="SSF55620">
    <property type="entry name" value="Tetrahydrobiopterin biosynthesis enzymes-like"/>
    <property type="match status" value="1"/>
</dbReference>
<gene>
    <name evidence="8" type="ORF">HHI_16951</name>
</gene>
<sequence length="121" mass="13756">MKTEIIIRNLRIHGYHGLKEAEKALGQIFEVDITCDMHTDVPPRDVMEDTVCYGEICDLVVSVSENEVFNLIETLAERIASAIFASFPPIQKVRVEIRKPRAPIRHIVNHVGIAIERDRHG</sequence>
<evidence type="ECO:0000313" key="8">
    <source>
        <dbReference type="EMBL" id="KCZ86759.1"/>
    </source>
</evidence>
<comment type="pathway">
    <text evidence="2 6">Cofactor biosynthesis; tetrahydrofolate biosynthesis; 2-amino-4-hydroxy-6-hydroxymethyl-7,8-dihydropteridine diphosphate from 7,8-dihydroneopterin triphosphate: step 3/4.</text>
</comment>
<keyword evidence="4 6" id="KW-0289">Folate biosynthesis</keyword>
<dbReference type="EC" id="4.1.2.25" evidence="6"/>
<dbReference type="InterPro" id="IPR006156">
    <property type="entry name" value="Dihydroneopterin_aldolase"/>
</dbReference>
<dbReference type="RefSeq" id="WP_011647358.1">
    <property type="nucleotide sequence ID" value="NZ_ARYI01000022.1"/>
</dbReference>
<accession>A0A059F839</accession>
<dbReference type="GO" id="GO:0005737">
    <property type="term" value="C:cytoplasm"/>
    <property type="evidence" value="ECO:0007669"/>
    <property type="project" value="TreeGrafter"/>
</dbReference>
<proteinExistence type="inferred from homology"/>
<name>A0A059F839_9PROT</name>
<comment type="similarity">
    <text evidence="3 6">Belongs to the DHNA family.</text>
</comment>
<evidence type="ECO:0000256" key="1">
    <source>
        <dbReference type="ARBA" id="ARBA00001353"/>
    </source>
</evidence>
<feature type="domain" description="Dihydroneopterin aldolase/epimerase" evidence="7">
    <location>
        <begin position="5"/>
        <end position="117"/>
    </location>
</feature>
<dbReference type="GO" id="GO:0046654">
    <property type="term" value="P:tetrahydrofolate biosynthetic process"/>
    <property type="evidence" value="ECO:0007669"/>
    <property type="project" value="UniProtKB-UniRule"/>
</dbReference>
<evidence type="ECO:0000256" key="4">
    <source>
        <dbReference type="ARBA" id="ARBA00022909"/>
    </source>
</evidence>
<dbReference type="SMART" id="SM00905">
    <property type="entry name" value="FolB"/>
    <property type="match status" value="1"/>
</dbReference>
<dbReference type="UniPathway" id="UPA00077">
    <property type="reaction ID" value="UER00154"/>
</dbReference>
<dbReference type="GO" id="GO:0046656">
    <property type="term" value="P:folic acid biosynthetic process"/>
    <property type="evidence" value="ECO:0007669"/>
    <property type="project" value="UniProtKB-UniRule"/>
</dbReference>
<dbReference type="Pfam" id="PF02152">
    <property type="entry name" value="FolB"/>
    <property type="match status" value="1"/>
</dbReference>
<dbReference type="GO" id="GO:0004150">
    <property type="term" value="F:dihydroneopterin aldolase activity"/>
    <property type="evidence" value="ECO:0007669"/>
    <property type="project" value="UniProtKB-UniRule"/>
</dbReference>
<evidence type="ECO:0000259" key="7">
    <source>
        <dbReference type="SMART" id="SM00905"/>
    </source>
</evidence>
<keyword evidence="5 6" id="KW-0456">Lyase</keyword>
<dbReference type="PANTHER" id="PTHR42844:SF1">
    <property type="entry name" value="DIHYDRONEOPTERIN ALDOLASE 1-RELATED"/>
    <property type="match status" value="1"/>
</dbReference>
<dbReference type="EMBL" id="ARYI01000022">
    <property type="protein sequence ID" value="KCZ86759.1"/>
    <property type="molecule type" value="Genomic_DNA"/>
</dbReference>
<dbReference type="InterPro" id="IPR043133">
    <property type="entry name" value="GTP-CH-I_C/QueF"/>
</dbReference>
<comment type="caution">
    <text evidence="8">The sequence shown here is derived from an EMBL/GenBank/DDBJ whole genome shotgun (WGS) entry which is preliminary data.</text>
</comment>
<dbReference type="AlphaFoldDB" id="A0A059F839"/>